<dbReference type="SMART" id="SM00263">
    <property type="entry name" value="LYZ1"/>
    <property type="match status" value="1"/>
</dbReference>
<keyword evidence="5" id="KW-0378">Hydrolase</keyword>
<feature type="signal peptide" evidence="7">
    <location>
        <begin position="1"/>
        <end position="21"/>
    </location>
</feature>
<evidence type="ECO:0000256" key="1">
    <source>
        <dbReference type="ARBA" id="ARBA00000632"/>
    </source>
</evidence>
<dbReference type="InterPro" id="IPR001916">
    <property type="entry name" value="Glyco_hydro_22"/>
</dbReference>
<dbReference type="PRINTS" id="PR00135">
    <property type="entry name" value="LYZLACT"/>
</dbReference>
<protein>
    <recommendedName>
        <fullName evidence="2">lysozyme</fullName>
        <ecNumber evidence="2">3.2.1.17</ecNumber>
    </recommendedName>
</protein>
<dbReference type="PROSITE" id="PS51348">
    <property type="entry name" value="GLYCOSYL_HYDROL_F22_2"/>
    <property type="match status" value="1"/>
</dbReference>
<feature type="chain" id="PRO_5012336065" description="lysozyme" evidence="7">
    <location>
        <begin position="22"/>
        <end position="156"/>
    </location>
</feature>
<dbReference type="InterPro" id="IPR019799">
    <property type="entry name" value="Glyco_hydro_22_CS"/>
</dbReference>
<keyword evidence="3" id="KW-0929">Antimicrobial</keyword>
<keyword evidence="7" id="KW-0732">Signal</keyword>
<dbReference type="STRING" id="94128.A0A2A3ECS2"/>
<gene>
    <name evidence="9" type="ORF">APICC_03572</name>
</gene>
<name>A0A2A3ECS2_APICC</name>
<dbReference type="CDD" id="cd16899">
    <property type="entry name" value="LYZ_C_invert"/>
    <property type="match status" value="1"/>
</dbReference>
<evidence type="ECO:0000256" key="5">
    <source>
        <dbReference type="ARBA" id="ARBA00023295"/>
    </source>
</evidence>
<evidence type="ECO:0000256" key="6">
    <source>
        <dbReference type="RuleBase" id="RU004440"/>
    </source>
</evidence>
<dbReference type="PROSITE" id="PS00128">
    <property type="entry name" value="GLYCOSYL_HYDROL_F22_1"/>
    <property type="match status" value="1"/>
</dbReference>
<feature type="domain" description="Glycosyl hydrolases family 22 (GH22)" evidence="8">
    <location>
        <begin position="92"/>
        <end position="110"/>
    </location>
</feature>
<dbReference type="AlphaFoldDB" id="A0A2A3ECS2"/>
<dbReference type="EMBL" id="KZ288302">
    <property type="protein sequence ID" value="PBC28821.1"/>
    <property type="molecule type" value="Genomic_DNA"/>
</dbReference>
<proteinExistence type="inferred from homology"/>
<dbReference type="GO" id="GO:0003796">
    <property type="term" value="F:lysozyme activity"/>
    <property type="evidence" value="ECO:0007669"/>
    <property type="project" value="UniProtKB-EC"/>
</dbReference>
<keyword evidence="3" id="KW-0081">Bacteriolytic enzyme</keyword>
<dbReference type="InterPro" id="IPR023346">
    <property type="entry name" value="Lysozyme-like_dom_sf"/>
</dbReference>
<sequence length="156" mass="17836">MIKLCLILPVVAILIDNHVEARILTQCEAVQELQKAQIPRTYISNWVCLMQSESGMNTRLVTGPKTASSYSFGIFQINSAKWCSRGHSGGICNKRCEDFADDDIRDDIECAKKIQAMEGFKAWDGWMKKCKNKPLPNIGNCKRRKRWLEILWDLAQ</sequence>
<keyword evidence="10" id="KW-1185">Reference proteome</keyword>
<reference evidence="9 10" key="1">
    <citation type="submission" date="2014-07" db="EMBL/GenBank/DDBJ databases">
        <title>Genomic and transcriptomic analysis on Apis cerana provide comprehensive insights into honey bee biology.</title>
        <authorList>
            <person name="Diao Q."/>
            <person name="Sun L."/>
            <person name="Zheng H."/>
            <person name="Zheng H."/>
            <person name="Xu S."/>
            <person name="Wang S."/>
            <person name="Zeng Z."/>
            <person name="Hu F."/>
            <person name="Su S."/>
            <person name="Wu J."/>
        </authorList>
    </citation>
    <scope>NUCLEOTIDE SEQUENCE [LARGE SCALE GENOMIC DNA]</scope>
    <source>
        <tissue evidence="9">Pupae without intestine</tissue>
    </source>
</reference>
<evidence type="ECO:0000256" key="3">
    <source>
        <dbReference type="ARBA" id="ARBA00022638"/>
    </source>
</evidence>
<dbReference type="GO" id="GO:0042742">
    <property type="term" value="P:defense response to bacterium"/>
    <property type="evidence" value="ECO:0007669"/>
    <property type="project" value="UniProtKB-KW"/>
</dbReference>
<dbReference type="EC" id="3.2.1.17" evidence="2"/>
<dbReference type="PANTHER" id="PTHR11407:SF63">
    <property type="entry name" value="LYSOZYME C"/>
    <property type="match status" value="1"/>
</dbReference>
<dbReference type="PANTHER" id="PTHR11407">
    <property type="entry name" value="LYSOZYME C"/>
    <property type="match status" value="1"/>
</dbReference>
<dbReference type="Proteomes" id="UP000242457">
    <property type="component" value="Unassembled WGS sequence"/>
</dbReference>
<dbReference type="SUPFAM" id="SSF53955">
    <property type="entry name" value="Lysozyme-like"/>
    <property type="match status" value="1"/>
</dbReference>
<evidence type="ECO:0000256" key="2">
    <source>
        <dbReference type="ARBA" id="ARBA00012732"/>
    </source>
</evidence>
<dbReference type="OrthoDB" id="6692707at2759"/>
<dbReference type="GO" id="GO:0031640">
    <property type="term" value="P:killing of cells of another organism"/>
    <property type="evidence" value="ECO:0007669"/>
    <property type="project" value="UniProtKB-KW"/>
</dbReference>
<accession>A0A2A3ECS2</accession>
<dbReference type="Gene3D" id="1.10.530.10">
    <property type="match status" value="1"/>
</dbReference>
<evidence type="ECO:0000313" key="10">
    <source>
        <dbReference type="Proteomes" id="UP000242457"/>
    </source>
</evidence>
<keyword evidence="4" id="KW-1015">Disulfide bond</keyword>
<organism evidence="9 10">
    <name type="scientific">Apis cerana cerana</name>
    <name type="common">Oriental honeybee</name>
    <dbReference type="NCBI Taxonomy" id="94128"/>
    <lineage>
        <taxon>Eukaryota</taxon>
        <taxon>Metazoa</taxon>
        <taxon>Ecdysozoa</taxon>
        <taxon>Arthropoda</taxon>
        <taxon>Hexapoda</taxon>
        <taxon>Insecta</taxon>
        <taxon>Pterygota</taxon>
        <taxon>Neoptera</taxon>
        <taxon>Endopterygota</taxon>
        <taxon>Hymenoptera</taxon>
        <taxon>Apocrita</taxon>
        <taxon>Aculeata</taxon>
        <taxon>Apoidea</taxon>
        <taxon>Anthophila</taxon>
        <taxon>Apidae</taxon>
        <taxon>Apis</taxon>
    </lineage>
</organism>
<evidence type="ECO:0000256" key="4">
    <source>
        <dbReference type="ARBA" id="ARBA00023157"/>
    </source>
</evidence>
<evidence type="ECO:0000259" key="8">
    <source>
        <dbReference type="PROSITE" id="PS00128"/>
    </source>
</evidence>
<dbReference type="Pfam" id="PF00062">
    <property type="entry name" value="Lys"/>
    <property type="match status" value="1"/>
</dbReference>
<evidence type="ECO:0000256" key="7">
    <source>
        <dbReference type="SAM" id="SignalP"/>
    </source>
</evidence>
<keyword evidence="5" id="KW-0326">Glycosidase</keyword>
<comment type="similarity">
    <text evidence="6">Belongs to the glycosyl hydrolase 22 family.</text>
</comment>
<comment type="catalytic activity">
    <reaction evidence="1">
        <text>Hydrolysis of (1-&gt;4)-beta-linkages between N-acetylmuramic acid and N-acetyl-D-glucosamine residues in a peptidoglycan and between N-acetyl-D-glucosamine residues in chitodextrins.</text>
        <dbReference type="EC" id="3.2.1.17"/>
    </reaction>
</comment>
<evidence type="ECO:0000313" key="9">
    <source>
        <dbReference type="EMBL" id="PBC28821.1"/>
    </source>
</evidence>